<evidence type="ECO:0000256" key="1">
    <source>
        <dbReference type="ARBA" id="ARBA00023015"/>
    </source>
</evidence>
<comment type="caution">
    <text evidence="5">The sequence shown here is derived from an EMBL/GenBank/DDBJ whole genome shotgun (WGS) entry which is preliminary data.</text>
</comment>
<dbReference type="InterPro" id="IPR036390">
    <property type="entry name" value="WH_DNA-bd_sf"/>
</dbReference>
<dbReference type="GO" id="GO:0003677">
    <property type="term" value="F:DNA binding"/>
    <property type="evidence" value="ECO:0007669"/>
    <property type="project" value="UniProtKB-KW"/>
</dbReference>
<reference evidence="5 6" key="1">
    <citation type="submission" date="2011-08" db="EMBL/GenBank/DDBJ databases">
        <title>The Genome Sequence of Clostridium hathewayi WAL-18680.</title>
        <authorList>
            <consortium name="The Broad Institute Genome Sequencing Platform"/>
            <person name="Earl A."/>
            <person name="Ward D."/>
            <person name="Feldgarden M."/>
            <person name="Gevers D."/>
            <person name="Finegold S.M."/>
            <person name="Summanen P.H."/>
            <person name="Molitoris D.R."/>
            <person name="Song M."/>
            <person name="Daigneault M."/>
            <person name="Allen-Vercoe E."/>
            <person name="Young S.K."/>
            <person name="Zeng Q."/>
            <person name="Gargeya S."/>
            <person name="Fitzgerald M."/>
            <person name="Haas B."/>
            <person name="Abouelleil A."/>
            <person name="Alvarado L."/>
            <person name="Arachchi H.M."/>
            <person name="Berlin A."/>
            <person name="Brown A."/>
            <person name="Chapman S.B."/>
            <person name="Chen Z."/>
            <person name="Dunbar C."/>
            <person name="Freedman E."/>
            <person name="Gearin G."/>
            <person name="Gellesch M."/>
            <person name="Goldberg J."/>
            <person name="Griggs A."/>
            <person name="Gujja S."/>
            <person name="Heiman D."/>
            <person name="Howarth C."/>
            <person name="Larson L."/>
            <person name="Lui A."/>
            <person name="MacDonald P.J.P."/>
            <person name="Montmayeur A."/>
            <person name="Murphy C."/>
            <person name="Neiman D."/>
            <person name="Pearson M."/>
            <person name="Priest M."/>
            <person name="Roberts A."/>
            <person name="Saif S."/>
            <person name="Shea T."/>
            <person name="Shenoy N."/>
            <person name="Sisk P."/>
            <person name="Stolte C."/>
            <person name="Sykes S."/>
            <person name="Wortman J."/>
            <person name="Nusbaum C."/>
            <person name="Birren B."/>
        </authorList>
    </citation>
    <scope>NUCLEOTIDE SEQUENCE [LARGE SCALE GENOMIC DNA]</scope>
    <source>
        <strain evidence="5 6">WAL-18680</strain>
    </source>
</reference>
<dbReference type="PATRIC" id="fig|742737.3.peg.1769"/>
<dbReference type="PANTHER" id="PTHR38445:SF9">
    <property type="entry name" value="HTH-TYPE TRANSCRIPTIONAL REPRESSOR YTRA"/>
    <property type="match status" value="1"/>
</dbReference>
<dbReference type="InterPro" id="IPR036388">
    <property type="entry name" value="WH-like_DNA-bd_sf"/>
</dbReference>
<dbReference type="SMART" id="SM00345">
    <property type="entry name" value="HTH_GNTR"/>
    <property type="match status" value="1"/>
</dbReference>
<dbReference type="PROSITE" id="PS50949">
    <property type="entry name" value="HTH_GNTR"/>
    <property type="match status" value="1"/>
</dbReference>
<dbReference type="CDD" id="cd07377">
    <property type="entry name" value="WHTH_GntR"/>
    <property type="match status" value="1"/>
</dbReference>
<protein>
    <recommendedName>
        <fullName evidence="4">HTH gntR-type domain-containing protein</fullName>
    </recommendedName>
</protein>
<keyword evidence="3" id="KW-0804">Transcription</keyword>
<dbReference type="Proteomes" id="UP000005384">
    <property type="component" value="Unassembled WGS sequence"/>
</dbReference>
<dbReference type="Pfam" id="PF00392">
    <property type="entry name" value="GntR"/>
    <property type="match status" value="1"/>
</dbReference>
<evidence type="ECO:0000256" key="2">
    <source>
        <dbReference type="ARBA" id="ARBA00023125"/>
    </source>
</evidence>
<dbReference type="HOGENOM" id="CLU_017584_10_0_9"/>
<evidence type="ECO:0000313" key="6">
    <source>
        <dbReference type="Proteomes" id="UP000005384"/>
    </source>
</evidence>
<evidence type="ECO:0000313" key="5">
    <source>
        <dbReference type="EMBL" id="EHI60254.1"/>
    </source>
</evidence>
<dbReference type="SUPFAM" id="SSF46785">
    <property type="entry name" value="Winged helix' DNA-binding domain"/>
    <property type="match status" value="1"/>
</dbReference>
<dbReference type="OrthoDB" id="9801546at2"/>
<organism evidence="5 6">
    <name type="scientific">Hungatella hathewayi WAL-18680</name>
    <dbReference type="NCBI Taxonomy" id="742737"/>
    <lineage>
        <taxon>Bacteria</taxon>
        <taxon>Bacillati</taxon>
        <taxon>Bacillota</taxon>
        <taxon>Clostridia</taxon>
        <taxon>Lachnospirales</taxon>
        <taxon>Lachnospiraceae</taxon>
        <taxon>Hungatella</taxon>
    </lineage>
</organism>
<proteinExistence type="predicted"/>
<dbReference type="GO" id="GO:0003700">
    <property type="term" value="F:DNA-binding transcription factor activity"/>
    <property type="evidence" value="ECO:0007669"/>
    <property type="project" value="InterPro"/>
</dbReference>
<gene>
    <name evidence="5" type="ORF">HMPREF9473_01745</name>
</gene>
<feature type="domain" description="HTH gntR-type" evidence="4">
    <location>
        <begin position="10"/>
        <end position="78"/>
    </location>
</feature>
<keyword evidence="6" id="KW-1185">Reference proteome</keyword>
<dbReference type="RefSeq" id="WP_006779728.1">
    <property type="nucleotide sequence ID" value="NZ_CP040506.1"/>
</dbReference>
<dbReference type="PANTHER" id="PTHR38445">
    <property type="entry name" value="HTH-TYPE TRANSCRIPTIONAL REPRESSOR YTRA"/>
    <property type="match status" value="1"/>
</dbReference>
<evidence type="ECO:0000259" key="4">
    <source>
        <dbReference type="PROSITE" id="PS50949"/>
    </source>
</evidence>
<dbReference type="AlphaFoldDB" id="G5IE18"/>
<sequence length="135" mass="15690">MILLDYKDRRPIYEQIVEKLQELMVCGALPEDSQLPSVRSLAMDLSINPNTIQRAYAELERQGYIYSIKGKGSFVAENTGIKETKKLRLYKDLEKLTDEAKLIGVTKEEFVEQVSRNFDLRRERDDRSEESDKTV</sequence>
<keyword evidence="2" id="KW-0238">DNA-binding</keyword>
<dbReference type="EMBL" id="ADLN01000029">
    <property type="protein sequence ID" value="EHI60254.1"/>
    <property type="molecule type" value="Genomic_DNA"/>
</dbReference>
<dbReference type="Gene3D" id="1.10.10.10">
    <property type="entry name" value="Winged helix-like DNA-binding domain superfamily/Winged helix DNA-binding domain"/>
    <property type="match status" value="1"/>
</dbReference>
<evidence type="ECO:0000256" key="3">
    <source>
        <dbReference type="ARBA" id="ARBA00023163"/>
    </source>
</evidence>
<keyword evidence="1" id="KW-0805">Transcription regulation</keyword>
<accession>G5IE18</accession>
<dbReference type="InterPro" id="IPR000524">
    <property type="entry name" value="Tscrpt_reg_HTH_GntR"/>
</dbReference>
<name>G5IE18_9FIRM</name>